<dbReference type="PROSITE" id="PS51774">
    <property type="entry name" value="NAB"/>
    <property type="match status" value="1"/>
</dbReference>
<protein>
    <recommendedName>
        <fullName evidence="4">NAB domain-containing protein</fullName>
    </recommendedName>
</protein>
<dbReference type="GO" id="GO:0005856">
    <property type="term" value="C:cytoskeleton"/>
    <property type="evidence" value="ECO:0007669"/>
    <property type="project" value="TreeGrafter"/>
</dbReference>
<dbReference type="GO" id="GO:0005200">
    <property type="term" value="F:structural constituent of cytoskeleton"/>
    <property type="evidence" value="ECO:0007669"/>
    <property type="project" value="TreeGrafter"/>
</dbReference>
<keyword evidence="6" id="KW-1185">Reference proteome</keyword>
<dbReference type="SUPFAM" id="SSF57997">
    <property type="entry name" value="Tropomyosin"/>
    <property type="match status" value="1"/>
</dbReference>
<dbReference type="GO" id="GO:0003779">
    <property type="term" value="F:actin binding"/>
    <property type="evidence" value="ECO:0007669"/>
    <property type="project" value="InterPro"/>
</dbReference>
<accession>A0A6J5X998</accession>
<reference evidence="6" key="1">
    <citation type="journal article" date="2020" name="Genome Biol.">
        <title>Gamete binning: chromosome-level and haplotype-resolved genome assembly enabled by high-throughput single-cell sequencing of gamete genomes.</title>
        <authorList>
            <person name="Campoy J.A."/>
            <person name="Sun H."/>
            <person name="Goel M."/>
            <person name="Jiao W.-B."/>
            <person name="Folz-Donahue K."/>
            <person name="Wang N."/>
            <person name="Rubio M."/>
            <person name="Liu C."/>
            <person name="Kukat C."/>
            <person name="Ruiz D."/>
            <person name="Huettel B."/>
            <person name="Schneeberger K."/>
        </authorList>
    </citation>
    <scope>NUCLEOTIDE SEQUENCE [LARGE SCALE GENOMIC DNA]</scope>
    <source>
        <strain evidence="6">cv. Rojo Pasion</strain>
    </source>
</reference>
<proteinExistence type="predicted"/>
<evidence type="ECO:0000259" key="4">
    <source>
        <dbReference type="PROSITE" id="PS51774"/>
    </source>
</evidence>
<evidence type="ECO:0000256" key="1">
    <source>
        <dbReference type="ARBA" id="ARBA00023054"/>
    </source>
</evidence>
<evidence type="ECO:0000256" key="3">
    <source>
        <dbReference type="SAM" id="MobiDB-lite"/>
    </source>
</evidence>
<sequence>MAFHLQREDMIKHRWRELAKSFGNHVDPEKTEQLKRTKSEIENNVTRIFKLIKNEEQGKKEDSRKDSKNESELVGLIENFYQQYQSLYALYDHLVGESGRIVRGKKERKGFALSPSSSDSEYYSSEDVEGNNAKLENEHQKLADSIKHEDNTENSGVADLKQKLVSRNEEKEAINSEYMEALRKIRQADNIDKDLKNEMDERVRELSALVEAHEAHGNESSARVKELEGQLTGFKIELESLCCQKRDLEAWKEGKAAEAKQLGEKNIVLHARVLELEIGLKGKEDEISDLQKKLKENEDSSASKVSDLMAQASNLQVEVDLLRAQKGELEQKMVSKKNESLAQVKGLRDQINGVQRELKSQRQQKTESEAQLDKKNKEISKHLLQIENLKEELNRKDTVEMKMMDERQCLLERMKELEMQMDSRRSQKKNLEKQIKNRNQETNKLRQENEGLLSKIFELERTLNDRGDEFYALRRECEDGKNESSTQLTDLTTQVSNLKQELDSLQTKKSHLQIEKESRQYFERLGEMENQNSKLTGKIARIERENRKYLDRLTEMEHQNNNLTVKISEQQRILKEQEDTIRKFNKDHKQAKIWFPSSKLNIQVAERKMEELAEKYRINIEDNVRLLYQRIRVAEQIHNENKEGYKKMKDWYETEIRGLKEKLATYEDPARKMKEISETAKITFQNGLDLVVLKFEEGHKNFLNQISKMSNDLESAKTWVTGTAGEMKRLKHNAECLVTQLNEKEEQEGVLRDKVCELEALASKEAEEKLNMTKGLSQLEEQVGNLERKLKDKDEDLLILGEEKREAIRQLCVLTDHHRSRYDDLKEVVSKRAAAARSRAVT</sequence>
<evidence type="ECO:0000313" key="5">
    <source>
        <dbReference type="EMBL" id="CAB4310516.1"/>
    </source>
</evidence>
<dbReference type="InterPro" id="IPR011684">
    <property type="entry name" value="NAB"/>
</dbReference>
<dbReference type="PANTHER" id="PTHR47357">
    <property type="entry name" value="COP1-INTERACTIVE PROTEIN 1"/>
    <property type="match status" value="1"/>
</dbReference>
<gene>
    <name evidence="5" type="ORF">ORAREDHAP_LOCUS32424</name>
</gene>
<keyword evidence="1 2" id="KW-0175">Coiled coil</keyword>
<organism evidence="5 6">
    <name type="scientific">Prunus armeniaca</name>
    <name type="common">Apricot</name>
    <name type="synonym">Armeniaca vulgaris</name>
    <dbReference type="NCBI Taxonomy" id="36596"/>
    <lineage>
        <taxon>Eukaryota</taxon>
        <taxon>Viridiplantae</taxon>
        <taxon>Streptophyta</taxon>
        <taxon>Embryophyta</taxon>
        <taxon>Tracheophyta</taxon>
        <taxon>Spermatophyta</taxon>
        <taxon>Magnoliopsida</taxon>
        <taxon>eudicotyledons</taxon>
        <taxon>Gunneridae</taxon>
        <taxon>Pentapetalae</taxon>
        <taxon>rosids</taxon>
        <taxon>fabids</taxon>
        <taxon>Rosales</taxon>
        <taxon>Rosaceae</taxon>
        <taxon>Amygdaloideae</taxon>
        <taxon>Amygdaleae</taxon>
        <taxon>Prunus</taxon>
    </lineage>
</organism>
<dbReference type="Pfam" id="PF07765">
    <property type="entry name" value="KIP1"/>
    <property type="match status" value="1"/>
</dbReference>
<name>A0A6J5X998_PRUAR</name>
<feature type="region of interest" description="Disordered" evidence="3">
    <location>
        <begin position="421"/>
        <end position="444"/>
    </location>
</feature>
<dbReference type="EMBL" id="CAEKKB010000005">
    <property type="protein sequence ID" value="CAB4310516.1"/>
    <property type="molecule type" value="Genomic_DNA"/>
</dbReference>
<feature type="region of interest" description="Disordered" evidence="3">
    <location>
        <begin position="106"/>
        <end position="130"/>
    </location>
</feature>
<evidence type="ECO:0000313" key="6">
    <source>
        <dbReference type="Proteomes" id="UP000507245"/>
    </source>
</evidence>
<evidence type="ECO:0000256" key="2">
    <source>
        <dbReference type="SAM" id="Coils"/>
    </source>
</evidence>
<dbReference type="Proteomes" id="UP000507245">
    <property type="component" value="Unassembled WGS sequence"/>
</dbReference>
<feature type="coiled-coil region" evidence="2">
    <location>
        <begin position="727"/>
        <end position="796"/>
    </location>
</feature>
<dbReference type="PANTHER" id="PTHR47357:SF4">
    <property type="entry name" value="MYOSIN HEAVY CHAIN-LIKE PROTEIN"/>
    <property type="match status" value="1"/>
</dbReference>
<dbReference type="AlphaFoldDB" id="A0A6J5X998"/>
<dbReference type="OrthoDB" id="10255522at2759"/>
<feature type="domain" description="NAB" evidence="4">
    <location>
        <begin position="18"/>
        <end position="98"/>
    </location>
</feature>